<dbReference type="InterPro" id="IPR003594">
    <property type="entry name" value="HATPase_dom"/>
</dbReference>
<dbReference type="PROSITE" id="PS50109">
    <property type="entry name" value="HIS_KIN"/>
    <property type="match status" value="1"/>
</dbReference>
<reference evidence="13 14" key="1">
    <citation type="submission" date="2019-04" db="EMBL/GenBank/DDBJ databases">
        <authorList>
            <person name="Feng G."/>
            <person name="Zhu H."/>
        </authorList>
    </citation>
    <scope>NUCLEOTIDE SEQUENCE [LARGE SCALE GENOMIC DNA]</scope>
    <source>
        <strain evidence="13 14">6HR-1</strain>
    </source>
</reference>
<evidence type="ECO:0000256" key="5">
    <source>
        <dbReference type="ARBA" id="ARBA00022741"/>
    </source>
</evidence>
<dbReference type="Pfam" id="PF00072">
    <property type="entry name" value="Response_reg"/>
    <property type="match status" value="1"/>
</dbReference>
<evidence type="ECO:0000259" key="10">
    <source>
        <dbReference type="PROSITE" id="PS50109"/>
    </source>
</evidence>
<dbReference type="InterPro" id="IPR036097">
    <property type="entry name" value="HisK_dim/P_sf"/>
</dbReference>
<dbReference type="InterPro" id="IPR000014">
    <property type="entry name" value="PAS"/>
</dbReference>
<keyword evidence="14" id="KW-1185">Reference proteome</keyword>
<feature type="domain" description="PAS" evidence="12">
    <location>
        <begin position="19"/>
        <end position="70"/>
    </location>
</feature>
<dbReference type="InterPro" id="IPR001789">
    <property type="entry name" value="Sig_transdc_resp-reg_receiver"/>
</dbReference>
<dbReference type="Gene3D" id="3.30.450.20">
    <property type="entry name" value="PAS domain"/>
    <property type="match status" value="2"/>
</dbReference>
<keyword evidence="6" id="KW-0418">Kinase</keyword>
<dbReference type="SUPFAM" id="SSF55785">
    <property type="entry name" value="PYP-like sensor domain (PAS domain)"/>
    <property type="match status" value="2"/>
</dbReference>
<protein>
    <recommendedName>
        <fullName evidence="2">histidine kinase</fullName>
        <ecNumber evidence="2">2.7.13.3</ecNumber>
    </recommendedName>
</protein>
<comment type="caution">
    <text evidence="13">The sequence shown here is derived from an EMBL/GenBank/DDBJ whole genome shotgun (WGS) entry which is preliminary data.</text>
</comment>
<dbReference type="CDD" id="cd00082">
    <property type="entry name" value="HisKA"/>
    <property type="match status" value="1"/>
</dbReference>
<organism evidence="13 14">
    <name type="scientific">Methylobacterium nonmethylotrophicum</name>
    <dbReference type="NCBI Taxonomy" id="1141884"/>
    <lineage>
        <taxon>Bacteria</taxon>
        <taxon>Pseudomonadati</taxon>
        <taxon>Pseudomonadota</taxon>
        <taxon>Alphaproteobacteria</taxon>
        <taxon>Hyphomicrobiales</taxon>
        <taxon>Methylobacteriaceae</taxon>
        <taxon>Methylobacterium</taxon>
    </lineage>
</organism>
<feature type="domain" description="Response regulatory" evidence="11">
    <location>
        <begin position="526"/>
        <end position="642"/>
    </location>
</feature>
<dbReference type="RefSeq" id="WP_135419524.1">
    <property type="nucleotide sequence ID" value="NZ_SRLB01000047.1"/>
</dbReference>
<evidence type="ECO:0000256" key="7">
    <source>
        <dbReference type="ARBA" id="ARBA00022840"/>
    </source>
</evidence>
<evidence type="ECO:0000256" key="6">
    <source>
        <dbReference type="ARBA" id="ARBA00022777"/>
    </source>
</evidence>
<dbReference type="CDD" id="cd00130">
    <property type="entry name" value="PAS"/>
    <property type="match status" value="2"/>
</dbReference>
<evidence type="ECO:0000313" key="14">
    <source>
        <dbReference type="Proteomes" id="UP000297535"/>
    </source>
</evidence>
<dbReference type="Pfam" id="PF00989">
    <property type="entry name" value="PAS"/>
    <property type="match status" value="1"/>
</dbReference>
<dbReference type="SUPFAM" id="SSF55874">
    <property type="entry name" value="ATPase domain of HSP90 chaperone/DNA topoisomerase II/histidine kinase"/>
    <property type="match status" value="1"/>
</dbReference>
<dbReference type="InterPro" id="IPR035965">
    <property type="entry name" value="PAS-like_dom_sf"/>
</dbReference>
<dbReference type="Pfam" id="PF08448">
    <property type="entry name" value="PAS_4"/>
    <property type="match status" value="1"/>
</dbReference>
<dbReference type="EMBL" id="SRLB01000047">
    <property type="protein sequence ID" value="TGD94031.1"/>
    <property type="molecule type" value="Genomic_DNA"/>
</dbReference>
<evidence type="ECO:0000259" key="11">
    <source>
        <dbReference type="PROSITE" id="PS50110"/>
    </source>
</evidence>
<keyword evidence="4" id="KW-0808">Transferase</keyword>
<dbReference type="InterPro" id="IPR013767">
    <property type="entry name" value="PAS_fold"/>
</dbReference>
<dbReference type="SUPFAM" id="SSF52172">
    <property type="entry name" value="CheY-like"/>
    <property type="match status" value="1"/>
</dbReference>
<dbReference type="InterPro" id="IPR013656">
    <property type="entry name" value="PAS_4"/>
</dbReference>
<keyword evidence="5" id="KW-0547">Nucleotide-binding</keyword>
<dbReference type="Proteomes" id="UP000297535">
    <property type="component" value="Unassembled WGS sequence"/>
</dbReference>
<dbReference type="NCBIfam" id="TIGR00229">
    <property type="entry name" value="sensory_box"/>
    <property type="match status" value="2"/>
</dbReference>
<evidence type="ECO:0000256" key="2">
    <source>
        <dbReference type="ARBA" id="ARBA00012438"/>
    </source>
</evidence>
<dbReference type="InterPro" id="IPR003661">
    <property type="entry name" value="HisK_dim/P_dom"/>
</dbReference>
<dbReference type="GO" id="GO:0000155">
    <property type="term" value="F:phosphorelay sensor kinase activity"/>
    <property type="evidence" value="ECO:0007669"/>
    <property type="project" value="InterPro"/>
</dbReference>
<dbReference type="PANTHER" id="PTHR43065">
    <property type="entry name" value="SENSOR HISTIDINE KINASE"/>
    <property type="match status" value="1"/>
</dbReference>
<dbReference type="InterPro" id="IPR005467">
    <property type="entry name" value="His_kinase_dom"/>
</dbReference>
<dbReference type="SMART" id="SM00388">
    <property type="entry name" value="HisKA"/>
    <property type="match status" value="1"/>
</dbReference>
<evidence type="ECO:0000256" key="8">
    <source>
        <dbReference type="ARBA" id="ARBA00023012"/>
    </source>
</evidence>
<evidence type="ECO:0000256" key="9">
    <source>
        <dbReference type="PROSITE-ProRule" id="PRU00169"/>
    </source>
</evidence>
<dbReference type="PROSITE" id="PS50112">
    <property type="entry name" value="PAS"/>
    <property type="match status" value="2"/>
</dbReference>
<sequence>MDESADRINPDPFGPEGPDAVLLRAIIDFIPARVVFVDAAHRYRYVNKAFLAFVGLRPEEVIGRPVAEIVGEAIYRSYEPVMAQLAAGEMVWREGWFDYPAFGRRYVQEGLIPYRAGAVTGILAFARDFTELKAHEEELARQMAALRASEALGAAIVTSALDCIIVIDEEGCVVEFNPAAEATFGRTREAVLGRQIGDLIVPPHLRHRHAEGFRRYLATGQGTVIGQRIEIEGMRADGTVFPLELAITEVRLPERRLFTAYLRDLTAARRAAGEIEAQRQRLHQMEKLSAMGSLLAGVAHELNNPLAILIAQATLLRDKAPTADVQQRAARIHAAAERSGRIVKSFVAMARQKPPQREPADLNAIVCAAVEMTAYGRRSAGVSLDLGLEPDLPPILADRDLIGQVVANLLINAMQVLLDRQGERCITLRTLCEAGIVTLTVGDNGPGVPPALRERIFEPYFTTKPVGAGTGIGLSISRSVVESHDGRITVGDRPGGGALFRVDLPAHDAGPDRAGAAAPERAPGLSILVLDDEIDVARSLAEILDDMGHVTCVHDSAGEALAELGRQRFDAVFVDLRMPGLSGAEVRARIAESDPALATHTVIVTGDTVAGAGATRAGADPPIVIEKPFTPDDVREVLMRLRERRDDLEP</sequence>
<dbReference type="EC" id="2.7.13.3" evidence="2"/>
<dbReference type="Gene3D" id="3.40.50.2300">
    <property type="match status" value="1"/>
</dbReference>
<dbReference type="GO" id="GO:0005524">
    <property type="term" value="F:ATP binding"/>
    <property type="evidence" value="ECO:0007669"/>
    <property type="project" value="UniProtKB-KW"/>
</dbReference>
<feature type="modified residue" description="4-aspartylphosphate" evidence="9">
    <location>
        <position position="575"/>
    </location>
</feature>
<keyword evidence="8" id="KW-0902">Two-component regulatory system</keyword>
<comment type="catalytic activity">
    <reaction evidence="1">
        <text>ATP + protein L-histidine = ADP + protein N-phospho-L-histidine.</text>
        <dbReference type="EC" id="2.7.13.3"/>
    </reaction>
</comment>
<dbReference type="Pfam" id="PF00512">
    <property type="entry name" value="HisKA"/>
    <property type="match status" value="1"/>
</dbReference>
<keyword evidence="7" id="KW-0067">ATP-binding</keyword>
<dbReference type="InterPro" id="IPR036890">
    <property type="entry name" value="HATPase_C_sf"/>
</dbReference>
<dbReference type="Gene3D" id="3.30.565.10">
    <property type="entry name" value="Histidine kinase-like ATPase, C-terminal domain"/>
    <property type="match status" value="1"/>
</dbReference>
<accession>A0A4Z0NFM2</accession>
<evidence type="ECO:0000256" key="3">
    <source>
        <dbReference type="ARBA" id="ARBA00022553"/>
    </source>
</evidence>
<evidence type="ECO:0000256" key="1">
    <source>
        <dbReference type="ARBA" id="ARBA00000085"/>
    </source>
</evidence>
<evidence type="ECO:0000259" key="12">
    <source>
        <dbReference type="PROSITE" id="PS50112"/>
    </source>
</evidence>
<evidence type="ECO:0000313" key="13">
    <source>
        <dbReference type="EMBL" id="TGD94031.1"/>
    </source>
</evidence>
<keyword evidence="3 9" id="KW-0597">Phosphoprotein</keyword>
<dbReference type="SMART" id="SM00387">
    <property type="entry name" value="HATPase_c"/>
    <property type="match status" value="1"/>
</dbReference>
<evidence type="ECO:0000256" key="4">
    <source>
        <dbReference type="ARBA" id="ARBA00022679"/>
    </source>
</evidence>
<dbReference type="PANTHER" id="PTHR43065:SF10">
    <property type="entry name" value="PEROXIDE STRESS-ACTIVATED HISTIDINE KINASE MAK3"/>
    <property type="match status" value="1"/>
</dbReference>
<dbReference type="OrthoDB" id="9808408at2"/>
<dbReference type="PROSITE" id="PS50110">
    <property type="entry name" value="RESPONSE_REGULATORY"/>
    <property type="match status" value="1"/>
</dbReference>
<dbReference type="Pfam" id="PF02518">
    <property type="entry name" value="HATPase_c"/>
    <property type="match status" value="1"/>
</dbReference>
<dbReference type="SMART" id="SM00448">
    <property type="entry name" value="REC"/>
    <property type="match status" value="1"/>
</dbReference>
<dbReference type="InterPro" id="IPR011006">
    <property type="entry name" value="CheY-like_superfamily"/>
</dbReference>
<dbReference type="AlphaFoldDB" id="A0A4Z0NFM2"/>
<proteinExistence type="predicted"/>
<name>A0A4Z0NFM2_9HYPH</name>
<dbReference type="PRINTS" id="PR00344">
    <property type="entry name" value="BCTRLSENSOR"/>
</dbReference>
<gene>
    <name evidence="13" type="ORF">EU555_32770</name>
</gene>
<dbReference type="InterPro" id="IPR004358">
    <property type="entry name" value="Sig_transdc_His_kin-like_C"/>
</dbReference>
<dbReference type="SUPFAM" id="SSF47384">
    <property type="entry name" value="Homodimeric domain of signal transducing histidine kinase"/>
    <property type="match status" value="1"/>
</dbReference>
<dbReference type="SMART" id="SM00091">
    <property type="entry name" value="PAS"/>
    <property type="match status" value="2"/>
</dbReference>
<feature type="domain" description="Histidine kinase" evidence="10">
    <location>
        <begin position="297"/>
        <end position="508"/>
    </location>
</feature>
<feature type="domain" description="PAS" evidence="12">
    <location>
        <begin position="149"/>
        <end position="220"/>
    </location>
</feature>
<dbReference type="Gene3D" id="1.10.287.130">
    <property type="match status" value="1"/>
</dbReference>